<keyword evidence="3" id="KW-1185">Reference proteome</keyword>
<proteinExistence type="predicted"/>
<accession>A0AAE0Z5I8</accession>
<keyword evidence="1" id="KW-0732">Signal</keyword>
<protein>
    <submittedName>
        <fullName evidence="2">Uncharacterized protein</fullName>
    </submittedName>
</protein>
<reference evidence="2" key="1">
    <citation type="journal article" date="2023" name="G3 (Bethesda)">
        <title>A reference genome for the long-term kleptoplast-retaining sea slug Elysia crispata morphotype clarki.</title>
        <authorList>
            <person name="Eastman K.E."/>
            <person name="Pendleton A.L."/>
            <person name="Shaikh M.A."/>
            <person name="Suttiyut T."/>
            <person name="Ogas R."/>
            <person name="Tomko P."/>
            <person name="Gavelis G."/>
            <person name="Widhalm J.R."/>
            <person name="Wisecaver J.H."/>
        </authorList>
    </citation>
    <scope>NUCLEOTIDE SEQUENCE</scope>
    <source>
        <strain evidence="2">ECLA1</strain>
    </source>
</reference>
<dbReference type="AlphaFoldDB" id="A0AAE0Z5I8"/>
<organism evidence="2 3">
    <name type="scientific">Elysia crispata</name>
    <name type="common">lettuce slug</name>
    <dbReference type="NCBI Taxonomy" id="231223"/>
    <lineage>
        <taxon>Eukaryota</taxon>
        <taxon>Metazoa</taxon>
        <taxon>Spiralia</taxon>
        <taxon>Lophotrochozoa</taxon>
        <taxon>Mollusca</taxon>
        <taxon>Gastropoda</taxon>
        <taxon>Heterobranchia</taxon>
        <taxon>Euthyneura</taxon>
        <taxon>Panpulmonata</taxon>
        <taxon>Sacoglossa</taxon>
        <taxon>Placobranchoidea</taxon>
        <taxon>Plakobranchidae</taxon>
        <taxon>Elysia</taxon>
    </lineage>
</organism>
<name>A0AAE0Z5I8_9GAST</name>
<feature type="chain" id="PRO_5042207709" evidence="1">
    <location>
        <begin position="24"/>
        <end position="66"/>
    </location>
</feature>
<feature type="signal peptide" evidence="1">
    <location>
        <begin position="1"/>
        <end position="23"/>
    </location>
</feature>
<gene>
    <name evidence="2" type="ORF">RRG08_001314</name>
</gene>
<dbReference type="Proteomes" id="UP001283361">
    <property type="component" value="Unassembled WGS sequence"/>
</dbReference>
<dbReference type="EMBL" id="JAWDGP010004599">
    <property type="protein sequence ID" value="KAK3763128.1"/>
    <property type="molecule type" value="Genomic_DNA"/>
</dbReference>
<comment type="caution">
    <text evidence="2">The sequence shown here is derived from an EMBL/GenBank/DDBJ whole genome shotgun (WGS) entry which is preliminary data.</text>
</comment>
<evidence type="ECO:0000256" key="1">
    <source>
        <dbReference type="SAM" id="SignalP"/>
    </source>
</evidence>
<evidence type="ECO:0000313" key="3">
    <source>
        <dbReference type="Proteomes" id="UP001283361"/>
    </source>
</evidence>
<sequence>MKGSHVMAAGLLLLVAAAIVTQAEYSQPSPSRDHGGDKSFSKRSWLWEEKKKLRKYFTVVKRTASR</sequence>
<evidence type="ECO:0000313" key="2">
    <source>
        <dbReference type="EMBL" id="KAK3763128.1"/>
    </source>
</evidence>